<evidence type="ECO:0000313" key="3">
    <source>
        <dbReference type="Proteomes" id="UP000282076"/>
    </source>
</evidence>
<name>A0A494XLN1_9BACL</name>
<evidence type="ECO:0000256" key="1">
    <source>
        <dbReference type="SAM" id="MobiDB-lite"/>
    </source>
</evidence>
<keyword evidence="3" id="KW-1185">Reference proteome</keyword>
<gene>
    <name evidence="2" type="ORF">D7Z26_21660</name>
</gene>
<feature type="region of interest" description="Disordered" evidence="1">
    <location>
        <begin position="46"/>
        <end position="66"/>
    </location>
</feature>
<protein>
    <submittedName>
        <fullName evidence="2">Uncharacterized protein</fullName>
    </submittedName>
</protein>
<accession>A0A494XLN1</accession>
<proteinExistence type="predicted"/>
<dbReference type="EMBL" id="RBZM01000009">
    <property type="protein sequence ID" value="RKP48964.1"/>
    <property type="molecule type" value="Genomic_DNA"/>
</dbReference>
<feature type="compositionally biased region" description="Polar residues" evidence="1">
    <location>
        <begin position="55"/>
        <end position="66"/>
    </location>
</feature>
<sequence>MRRSGTGKLIRANNRRACDDGEGKLTRWGCSKYSAGTSRLIIEADNRNSKRCGQPSGQNSGTMNER</sequence>
<organism evidence="2 3">
    <name type="scientific">Cohnella endophytica</name>
    <dbReference type="NCBI Taxonomy" id="2419778"/>
    <lineage>
        <taxon>Bacteria</taxon>
        <taxon>Bacillati</taxon>
        <taxon>Bacillota</taxon>
        <taxon>Bacilli</taxon>
        <taxon>Bacillales</taxon>
        <taxon>Paenibacillaceae</taxon>
        <taxon>Cohnella</taxon>
    </lineage>
</organism>
<dbReference type="Proteomes" id="UP000282076">
    <property type="component" value="Unassembled WGS sequence"/>
</dbReference>
<evidence type="ECO:0000313" key="2">
    <source>
        <dbReference type="EMBL" id="RKP48964.1"/>
    </source>
</evidence>
<reference evidence="2 3" key="1">
    <citation type="submission" date="2018-10" db="EMBL/GenBank/DDBJ databases">
        <title>Cohnella sp. M2MS4P-1, whole genome shotgun sequence.</title>
        <authorList>
            <person name="Tuo L."/>
        </authorList>
    </citation>
    <scope>NUCLEOTIDE SEQUENCE [LARGE SCALE GENOMIC DNA]</scope>
    <source>
        <strain evidence="2 3">M2MS4P-1</strain>
    </source>
</reference>
<comment type="caution">
    <text evidence="2">The sequence shown here is derived from an EMBL/GenBank/DDBJ whole genome shotgun (WGS) entry which is preliminary data.</text>
</comment>
<dbReference type="RefSeq" id="WP_120979102.1">
    <property type="nucleotide sequence ID" value="NZ_RBZM01000009.1"/>
</dbReference>
<dbReference type="AlphaFoldDB" id="A0A494XLN1"/>